<sequence>MDPRLLHYYNRELQHVREMGAEFASEYPKIAGRLGMAGFECADPYVERLIEGFAFLAARVQLKLDAQYPVFTQHLLEMIYPHYLSPIPSMAVVQMHPDASEDLPPAGHAVAPHTVLRSVTGFGERTACEYRSAHEVTLWPLELADARYFDTPAALAAAGLVPPSGGQVRAGLRLRFRTLSGVQAKMLALDRLPVHLAGADQLPGLIYEQLLANGVGYTVRAAAAQEGEFVSQSHDAAALRAIGFDEQEAMLPYADRSFSGYRLLQEYFACPERFRFVEFTGLRSLLARAQGNEFEIVVWLERSVARLHNAIDAGNFRLFCTPVINLFERRADRIHLQQGRTEYHILGDRTRPMDFEVHSVLDVQGYGDRQEPEQSFMPFYGGTSRTWHDTQAAFYTLRREPRLLSSRQKQNGARSSYVGSETFIALVDANDAPYSTTLRQLGLRLLCTNRDLPLHMPVGKSYTDFTLDTDAPVASIRCVAGPTRPRAPTATGETAWRLISHLQLNYLSLPDEDGEHGAAALREMLGLYHDEFDAATRRQIEGIKQVIAKPATRRVPVPGPITYGRGLEITLTCADAAFEGGSAFLLGSVLQHFFARYVSLNSFTETVLRTFERNEVARWPATPGKRPIL</sequence>
<evidence type="ECO:0008006" key="3">
    <source>
        <dbReference type="Google" id="ProtNLM"/>
    </source>
</evidence>
<dbReference type="PANTHER" id="PTHR35370">
    <property type="entry name" value="CYTOPLASMIC PROTEIN-RELATED-RELATED"/>
    <property type="match status" value="1"/>
</dbReference>
<organism evidence="1 2">
    <name type="scientific">Paraburkholderia ultramafica</name>
    <dbReference type="NCBI Taxonomy" id="1544867"/>
    <lineage>
        <taxon>Bacteria</taxon>
        <taxon>Pseudomonadati</taxon>
        <taxon>Pseudomonadota</taxon>
        <taxon>Betaproteobacteria</taxon>
        <taxon>Burkholderiales</taxon>
        <taxon>Burkholderiaceae</taxon>
        <taxon>Paraburkholderia</taxon>
    </lineage>
</organism>
<dbReference type="PANTHER" id="PTHR35370:SF1">
    <property type="entry name" value="TYPE VI SECRETION SYSTEM COMPONENT TSSF1"/>
    <property type="match status" value="1"/>
</dbReference>
<evidence type="ECO:0000313" key="1">
    <source>
        <dbReference type="EMBL" id="CAB3775866.1"/>
    </source>
</evidence>
<keyword evidence="2" id="KW-1185">Reference proteome</keyword>
<dbReference type="Proteomes" id="UP000494365">
    <property type="component" value="Unassembled WGS sequence"/>
</dbReference>
<dbReference type="PIRSF" id="PIRSF028304">
    <property type="entry name" value="UCP028304"/>
    <property type="match status" value="1"/>
</dbReference>
<protein>
    <recommendedName>
        <fullName evidence="3">Type VI secretion system protein ImpG</fullName>
    </recommendedName>
</protein>
<evidence type="ECO:0000313" key="2">
    <source>
        <dbReference type="Proteomes" id="UP000494365"/>
    </source>
</evidence>
<dbReference type="RefSeq" id="WP_175147620.1">
    <property type="nucleotide sequence ID" value="NZ_CADIKK010000001.1"/>
</dbReference>
<dbReference type="Pfam" id="PF05947">
    <property type="entry name" value="T6SS_TssF"/>
    <property type="match status" value="1"/>
</dbReference>
<dbReference type="InterPro" id="IPR010272">
    <property type="entry name" value="T6SS_TssF"/>
</dbReference>
<dbReference type="AlphaFoldDB" id="A0A6S7AWL4"/>
<dbReference type="EMBL" id="CADIKK010000001">
    <property type="protein sequence ID" value="CAB3775866.1"/>
    <property type="molecule type" value="Genomic_DNA"/>
</dbReference>
<name>A0A6S7AWL4_9BURK</name>
<accession>A0A6S7AWL4</accession>
<proteinExistence type="predicted"/>
<dbReference type="NCBIfam" id="TIGR03359">
    <property type="entry name" value="VI_chp_6"/>
    <property type="match status" value="1"/>
</dbReference>
<reference evidence="1 2" key="1">
    <citation type="submission" date="2020-04" db="EMBL/GenBank/DDBJ databases">
        <authorList>
            <person name="De Canck E."/>
        </authorList>
    </citation>
    <scope>NUCLEOTIDE SEQUENCE [LARGE SCALE GENOMIC DNA]</scope>
    <source>
        <strain evidence="1 2">LMG 28614</strain>
    </source>
</reference>
<gene>
    <name evidence="1" type="ORF">LMG28614_00099</name>
</gene>